<reference evidence="2" key="1">
    <citation type="submission" date="2021-01" db="EMBL/GenBank/DDBJ databases">
        <authorList>
            <consortium name="Genoscope - CEA"/>
            <person name="William W."/>
        </authorList>
    </citation>
    <scope>NUCLEOTIDE SEQUENCE</scope>
</reference>
<comment type="caution">
    <text evidence="2">The sequence shown here is derived from an EMBL/GenBank/DDBJ whole genome shotgun (WGS) entry which is preliminary data.</text>
</comment>
<organism evidence="2 3">
    <name type="scientific">Paramecium pentaurelia</name>
    <dbReference type="NCBI Taxonomy" id="43138"/>
    <lineage>
        <taxon>Eukaryota</taxon>
        <taxon>Sar</taxon>
        <taxon>Alveolata</taxon>
        <taxon>Ciliophora</taxon>
        <taxon>Intramacronucleata</taxon>
        <taxon>Oligohymenophorea</taxon>
        <taxon>Peniculida</taxon>
        <taxon>Parameciidae</taxon>
        <taxon>Paramecium</taxon>
    </lineage>
</organism>
<evidence type="ECO:0008006" key="4">
    <source>
        <dbReference type="Google" id="ProtNLM"/>
    </source>
</evidence>
<proteinExistence type="predicted"/>
<protein>
    <recommendedName>
        <fullName evidence="4">Transmembrane protein</fullName>
    </recommendedName>
</protein>
<evidence type="ECO:0000313" key="2">
    <source>
        <dbReference type="EMBL" id="CAD8136418.1"/>
    </source>
</evidence>
<evidence type="ECO:0000313" key="3">
    <source>
        <dbReference type="Proteomes" id="UP000689195"/>
    </source>
</evidence>
<sequence length="272" mass="32969">MVNILLYFIIFILIINKQIILSYLFHFLYSFRNQQLQFNNPNLKTSRRQKGNQPSIDQSNKVIFIIRINPFLNIKISQSLQSLIIIFFDQNSYPIYKQCIDGRHFLVYPIYFIKKVNRQESSVNQELKLEEPEHKIETKIENKEHKNDDTMDFNTYMFPGQSKNYYKNIGNQFASFIIHHFDKTEIIKDPKISKFLKIQKQKYTKMHFQQLMRSKRARQIIKIYFGNYLWCSSILKRMKSDVEFYLSLNQQIFRRKPKQKIKTEFNKFPGEN</sequence>
<dbReference type="AlphaFoldDB" id="A0A8S1S8N6"/>
<gene>
    <name evidence="2" type="ORF">PPENT_87.1.T0050140</name>
</gene>
<evidence type="ECO:0000256" key="1">
    <source>
        <dbReference type="SAM" id="Phobius"/>
    </source>
</evidence>
<dbReference type="Proteomes" id="UP000689195">
    <property type="component" value="Unassembled WGS sequence"/>
</dbReference>
<keyword evidence="1" id="KW-0472">Membrane</keyword>
<feature type="transmembrane region" description="Helical" evidence="1">
    <location>
        <begin position="6"/>
        <end position="29"/>
    </location>
</feature>
<name>A0A8S1S8N6_9CILI</name>
<dbReference type="EMBL" id="CAJJDO010000005">
    <property type="protein sequence ID" value="CAD8136418.1"/>
    <property type="molecule type" value="Genomic_DNA"/>
</dbReference>
<keyword evidence="3" id="KW-1185">Reference proteome</keyword>
<keyword evidence="1" id="KW-0812">Transmembrane</keyword>
<accession>A0A8S1S8N6</accession>
<dbReference type="OrthoDB" id="10457514at2759"/>
<keyword evidence="1" id="KW-1133">Transmembrane helix</keyword>